<reference evidence="2 3" key="1">
    <citation type="submission" date="2018-09" db="EMBL/GenBank/DDBJ databases">
        <title>Genome sequencing of strain 6GH32-13.</title>
        <authorList>
            <person name="Weon H.-Y."/>
            <person name="Heo J."/>
            <person name="Kwon S.-W."/>
        </authorList>
    </citation>
    <scope>NUCLEOTIDE SEQUENCE [LARGE SCALE GENOMIC DNA]</scope>
    <source>
        <strain evidence="2 3">5GH32-13</strain>
    </source>
</reference>
<proteinExistence type="predicted"/>
<sequence>MRSHTKKESPVEARKPSDHVSFPSIFIPVLIYITRRIRKSMLRLKAQALWLEEDFIPGKAHH</sequence>
<evidence type="ECO:0000256" key="1">
    <source>
        <dbReference type="SAM" id="Phobius"/>
    </source>
</evidence>
<organism evidence="2 3">
    <name type="scientific">Paraflavitalea soli</name>
    <dbReference type="NCBI Taxonomy" id="2315862"/>
    <lineage>
        <taxon>Bacteria</taxon>
        <taxon>Pseudomonadati</taxon>
        <taxon>Bacteroidota</taxon>
        <taxon>Chitinophagia</taxon>
        <taxon>Chitinophagales</taxon>
        <taxon>Chitinophagaceae</taxon>
        <taxon>Paraflavitalea</taxon>
    </lineage>
</organism>
<dbReference type="KEGG" id="pseg:D3H65_00720"/>
<keyword evidence="3" id="KW-1185">Reference proteome</keyword>
<dbReference type="RefSeq" id="WP_119048424.1">
    <property type="nucleotide sequence ID" value="NZ_CP032157.1"/>
</dbReference>
<protein>
    <submittedName>
        <fullName evidence="2">Uncharacterized protein</fullName>
    </submittedName>
</protein>
<dbReference type="AlphaFoldDB" id="A0A3B7MHM7"/>
<keyword evidence="1" id="KW-0472">Membrane</keyword>
<evidence type="ECO:0000313" key="2">
    <source>
        <dbReference type="EMBL" id="AXY72586.1"/>
    </source>
</evidence>
<gene>
    <name evidence="2" type="ORF">D3H65_00720</name>
</gene>
<feature type="transmembrane region" description="Helical" evidence="1">
    <location>
        <begin position="20"/>
        <end position="37"/>
    </location>
</feature>
<dbReference type="Proteomes" id="UP000263900">
    <property type="component" value="Chromosome"/>
</dbReference>
<accession>A0A3B7MHM7</accession>
<evidence type="ECO:0000313" key="3">
    <source>
        <dbReference type="Proteomes" id="UP000263900"/>
    </source>
</evidence>
<keyword evidence="1" id="KW-0812">Transmembrane</keyword>
<keyword evidence="1" id="KW-1133">Transmembrane helix</keyword>
<dbReference type="EMBL" id="CP032157">
    <property type="protein sequence ID" value="AXY72586.1"/>
    <property type="molecule type" value="Genomic_DNA"/>
</dbReference>
<name>A0A3B7MHM7_9BACT</name>